<feature type="transmembrane region" description="Helical" evidence="10">
    <location>
        <begin position="67"/>
        <end position="84"/>
    </location>
</feature>
<evidence type="ECO:0000256" key="10">
    <source>
        <dbReference type="SAM" id="Phobius"/>
    </source>
</evidence>
<dbReference type="GO" id="GO:1905039">
    <property type="term" value="P:carboxylic acid transmembrane transport"/>
    <property type="evidence" value="ECO:0007669"/>
    <property type="project" value="UniProtKB-ARBA"/>
</dbReference>
<dbReference type="GO" id="GO:0008514">
    <property type="term" value="F:organic anion transmembrane transporter activity"/>
    <property type="evidence" value="ECO:0007669"/>
    <property type="project" value="UniProtKB-ARBA"/>
</dbReference>
<name>A0AB39BQX2_9BACI</name>
<protein>
    <recommendedName>
        <fullName evidence="3">Sodium-dependent dicarboxylate transporter SdcS</fullName>
    </recommendedName>
    <alternativeName>
        <fullName evidence="8">Na(+)/dicarboxylate symporter</fullName>
    </alternativeName>
</protein>
<gene>
    <name evidence="11" type="ORF">AB3N04_13670</name>
</gene>
<feature type="transmembrane region" description="Helical" evidence="10">
    <location>
        <begin position="276"/>
        <end position="298"/>
    </location>
</feature>
<comment type="similarity">
    <text evidence="2">Belongs to the SLC13A/DASS transporter (TC 2.A.47) family. NADC subfamily.</text>
</comment>
<feature type="transmembrane region" description="Helical" evidence="10">
    <location>
        <begin position="454"/>
        <end position="471"/>
    </location>
</feature>
<evidence type="ECO:0000256" key="4">
    <source>
        <dbReference type="ARBA" id="ARBA00022692"/>
    </source>
</evidence>
<feature type="transmembrane region" description="Helical" evidence="10">
    <location>
        <begin position="201"/>
        <end position="221"/>
    </location>
</feature>
<feature type="transmembrane region" description="Helical" evidence="10">
    <location>
        <begin position="96"/>
        <end position="124"/>
    </location>
</feature>
<evidence type="ECO:0000256" key="3">
    <source>
        <dbReference type="ARBA" id="ARBA00020150"/>
    </source>
</evidence>
<dbReference type="NCBIfam" id="TIGR00785">
    <property type="entry name" value="dass"/>
    <property type="match status" value="1"/>
</dbReference>
<keyword evidence="7 10" id="KW-0472">Membrane</keyword>
<evidence type="ECO:0000256" key="1">
    <source>
        <dbReference type="ARBA" id="ARBA00004141"/>
    </source>
</evidence>
<feature type="transmembrane region" description="Helical" evidence="10">
    <location>
        <begin position="516"/>
        <end position="540"/>
    </location>
</feature>
<dbReference type="RefSeq" id="WP_368503292.1">
    <property type="nucleotide sequence ID" value="NZ_CP162551.1"/>
</dbReference>
<keyword evidence="6 10" id="KW-1133">Transmembrane helix</keyword>
<feature type="region of interest" description="Disordered" evidence="9">
    <location>
        <begin position="39"/>
        <end position="60"/>
    </location>
</feature>
<proteinExistence type="inferred from homology"/>
<feature type="transmembrane region" description="Helical" evidence="10">
    <location>
        <begin position="359"/>
        <end position="375"/>
    </location>
</feature>
<evidence type="ECO:0000256" key="5">
    <source>
        <dbReference type="ARBA" id="ARBA00022847"/>
    </source>
</evidence>
<keyword evidence="4 10" id="KW-0812">Transmembrane</keyword>
<keyword evidence="5" id="KW-0813">Transport</keyword>
<dbReference type="Pfam" id="PF00939">
    <property type="entry name" value="Na_sulph_symp"/>
    <property type="match status" value="1"/>
</dbReference>
<evidence type="ECO:0000256" key="2">
    <source>
        <dbReference type="ARBA" id="ARBA00006772"/>
    </source>
</evidence>
<dbReference type="CDD" id="cd01115">
    <property type="entry name" value="SLC13_permease"/>
    <property type="match status" value="1"/>
</dbReference>
<feature type="transmembrane region" description="Helical" evidence="10">
    <location>
        <begin position="233"/>
        <end position="256"/>
    </location>
</feature>
<dbReference type="GO" id="GO:0015293">
    <property type="term" value="F:symporter activity"/>
    <property type="evidence" value="ECO:0007669"/>
    <property type="project" value="UniProtKB-KW"/>
</dbReference>
<feature type="transmembrane region" description="Helical" evidence="10">
    <location>
        <begin position="477"/>
        <end position="495"/>
    </location>
</feature>
<dbReference type="AlphaFoldDB" id="A0AB39BQX2"/>
<organism evidence="11">
    <name type="scientific">Alkalihalophilus sp. As8PL</name>
    <dbReference type="NCBI Taxonomy" id="3237103"/>
    <lineage>
        <taxon>Bacteria</taxon>
        <taxon>Bacillati</taxon>
        <taxon>Bacillota</taxon>
        <taxon>Bacilli</taxon>
        <taxon>Bacillales</taxon>
        <taxon>Bacillaceae</taxon>
        <taxon>Alkalihalophilus</taxon>
    </lineage>
</organism>
<sequence length="553" mass="59917">MKTTVANVWNGLWHSHRQTKNLLNVFSYQKGSAAKAAKSSAHSASPTNNSTPPQDQEPKQSYSKSQLIGLILGPALFLLTILFFSPEGLSFEARAVLAITLWVATWWITEAIPIPATSILPIFLLPITGALDGGTVTSAYGDDIIFLFLGGFFIATAMEKWNLHKRMALAIIAFIGTSTQRILLGFMIATAFLSMWVSNTAAVMMMVPMGLAITAQVAAALKGKPEERDLPKFEKALIFGVGYAGTIGGLGTLIGTPPNIILAAQAQQLFDVEISFARWMMVGVPVVILLLFIAWMYLGRMAFKMSIKGLPGGKDLIQGERSKLGIISFEEKAVAGVFSFAAFMWITRDFIWVDFVPEIRDGMIAVFAAVLLFVIPTQRKFGSRILEWKDSRDIPWGVLLLFGGGLAIAAGFRETGLSDWMGTQLTVLDGLHLIVMIAAVALFVLFLTEITSNTATATMIIPVVASLALALNIHPFALMIPCAMAANCAFMLPVGTPPNAIIFGTGKLKIIEMVRVGFLINLIAAFLIVLAVYFMVPLFWGIDLNVVPSGFSL</sequence>
<dbReference type="GO" id="GO:0005886">
    <property type="term" value="C:plasma membrane"/>
    <property type="evidence" value="ECO:0007669"/>
    <property type="project" value="TreeGrafter"/>
</dbReference>
<dbReference type="PANTHER" id="PTHR10283">
    <property type="entry name" value="SOLUTE CARRIER FAMILY 13 MEMBER"/>
    <property type="match status" value="1"/>
</dbReference>
<dbReference type="PANTHER" id="PTHR10283:SF82">
    <property type="entry name" value="SOLUTE CARRIER FAMILY 13 MEMBER 2"/>
    <property type="match status" value="1"/>
</dbReference>
<dbReference type="InterPro" id="IPR001898">
    <property type="entry name" value="SLC13A/DASS"/>
</dbReference>
<feature type="transmembrane region" description="Helical" evidence="10">
    <location>
        <begin position="144"/>
        <end position="161"/>
    </location>
</feature>
<evidence type="ECO:0000256" key="8">
    <source>
        <dbReference type="ARBA" id="ARBA00031174"/>
    </source>
</evidence>
<evidence type="ECO:0000256" key="9">
    <source>
        <dbReference type="SAM" id="MobiDB-lite"/>
    </source>
</evidence>
<keyword evidence="5" id="KW-0769">Symport</keyword>
<feature type="transmembrane region" description="Helical" evidence="10">
    <location>
        <begin position="425"/>
        <end position="447"/>
    </location>
</feature>
<accession>A0AB39BQX2</accession>
<feature type="transmembrane region" description="Helical" evidence="10">
    <location>
        <begin position="396"/>
        <end position="413"/>
    </location>
</feature>
<evidence type="ECO:0000256" key="6">
    <source>
        <dbReference type="ARBA" id="ARBA00022989"/>
    </source>
</evidence>
<evidence type="ECO:0000256" key="7">
    <source>
        <dbReference type="ARBA" id="ARBA00023136"/>
    </source>
</evidence>
<reference evidence="11" key="1">
    <citation type="submission" date="2024-07" db="EMBL/GenBank/DDBJ databases">
        <title>Identification and characteristics of an arsenic-resistant bacterial isolate, which belongs to a novel species.</title>
        <authorList>
            <person name="Juszczyk A."/>
            <person name="Kowalczyk A."/>
            <person name="Was K."/>
            <person name="Kosowicz W."/>
            <person name="Budzyn A."/>
            <person name="Latowski D."/>
        </authorList>
    </citation>
    <scope>NUCLEOTIDE SEQUENCE</scope>
    <source>
        <strain evidence="11">As8PL</strain>
    </source>
</reference>
<dbReference type="EMBL" id="CP162551">
    <property type="protein sequence ID" value="XDI35751.1"/>
    <property type="molecule type" value="Genomic_DNA"/>
</dbReference>
<feature type="compositionally biased region" description="Polar residues" evidence="9">
    <location>
        <begin position="46"/>
        <end position="60"/>
    </location>
</feature>
<feature type="transmembrane region" description="Helical" evidence="10">
    <location>
        <begin position="333"/>
        <end position="353"/>
    </location>
</feature>
<evidence type="ECO:0000313" key="11">
    <source>
        <dbReference type="EMBL" id="XDI35751.1"/>
    </source>
</evidence>
<comment type="subcellular location">
    <subcellularLocation>
        <location evidence="1">Membrane</location>
        <topology evidence="1">Multi-pass membrane protein</topology>
    </subcellularLocation>
</comment>
<feature type="transmembrane region" description="Helical" evidence="10">
    <location>
        <begin position="168"/>
        <end position="195"/>
    </location>
</feature>